<keyword evidence="5 7" id="KW-0472">Membrane</keyword>
<name>A0A075ACQ3_OPIVI</name>
<evidence type="ECO:0000313" key="11">
    <source>
        <dbReference type="Proteomes" id="UP000054324"/>
    </source>
</evidence>
<evidence type="ECO:0000256" key="3">
    <source>
        <dbReference type="ARBA" id="ARBA00022692"/>
    </source>
</evidence>
<keyword evidence="4 8" id="KW-1133">Transmembrane helix</keyword>
<dbReference type="PANTHER" id="PTHR10306">
    <property type="entry name" value="SYNAPTOPHYSIN"/>
    <property type="match status" value="1"/>
</dbReference>
<comment type="subcellular location">
    <subcellularLocation>
        <location evidence="1">Membrane</location>
        <topology evidence="1">Multi-pass membrane protein</topology>
    </subcellularLocation>
</comment>
<evidence type="ECO:0000256" key="5">
    <source>
        <dbReference type="ARBA" id="ARBA00023136"/>
    </source>
</evidence>
<keyword evidence="3 7" id="KW-0812">Transmembrane</keyword>
<feature type="transmembrane region" description="Helical" evidence="8">
    <location>
        <begin position="184"/>
        <end position="204"/>
    </location>
</feature>
<proteinExistence type="inferred from homology"/>
<dbReference type="EMBL" id="KL596622">
    <property type="protein sequence ID" value="KER33730.1"/>
    <property type="molecule type" value="Genomic_DNA"/>
</dbReference>
<dbReference type="PANTHER" id="PTHR10306:SF17">
    <property type="entry name" value="MARVEL DOMAIN-CONTAINING PROTEIN"/>
    <property type="match status" value="1"/>
</dbReference>
<gene>
    <name evidence="10" type="ORF">T265_00418</name>
</gene>
<protein>
    <recommendedName>
        <fullName evidence="9">MARVEL domain-containing protein</fullName>
    </recommendedName>
</protein>
<dbReference type="CTD" id="20314606"/>
<feature type="transmembrane region" description="Helical" evidence="8">
    <location>
        <begin position="21"/>
        <end position="39"/>
    </location>
</feature>
<dbReference type="Proteomes" id="UP000054324">
    <property type="component" value="Unassembled WGS sequence"/>
</dbReference>
<comment type="similarity">
    <text evidence="2">Belongs to the synaptophysin/synaptobrevin family.</text>
</comment>
<evidence type="ECO:0000256" key="6">
    <source>
        <dbReference type="ARBA" id="ARBA00023180"/>
    </source>
</evidence>
<evidence type="ECO:0000256" key="7">
    <source>
        <dbReference type="PROSITE-ProRule" id="PRU00581"/>
    </source>
</evidence>
<dbReference type="PROSITE" id="PS51225">
    <property type="entry name" value="MARVEL"/>
    <property type="match status" value="1"/>
</dbReference>
<evidence type="ECO:0000256" key="4">
    <source>
        <dbReference type="ARBA" id="ARBA00022989"/>
    </source>
</evidence>
<evidence type="ECO:0000256" key="2">
    <source>
        <dbReference type="ARBA" id="ARBA00006476"/>
    </source>
</evidence>
<evidence type="ECO:0000256" key="1">
    <source>
        <dbReference type="ARBA" id="ARBA00004141"/>
    </source>
</evidence>
<dbReference type="STRING" id="6198.A0A075ACQ3"/>
<feature type="domain" description="MARVEL" evidence="9">
    <location>
        <begin position="11"/>
        <end position="208"/>
    </location>
</feature>
<dbReference type="RefSeq" id="XP_009162455.1">
    <property type="nucleotide sequence ID" value="XM_009164191.1"/>
</dbReference>
<keyword evidence="11" id="KW-1185">Reference proteome</keyword>
<dbReference type="OrthoDB" id="10006326at2759"/>
<keyword evidence="6" id="KW-0325">Glycoprotein</keyword>
<dbReference type="GeneID" id="20314606"/>
<evidence type="ECO:0000256" key="8">
    <source>
        <dbReference type="SAM" id="Phobius"/>
    </source>
</evidence>
<dbReference type="InterPro" id="IPR008253">
    <property type="entry name" value="Marvel"/>
</dbReference>
<evidence type="ECO:0000259" key="9">
    <source>
        <dbReference type="PROSITE" id="PS51225"/>
    </source>
</evidence>
<organism evidence="10 11">
    <name type="scientific">Opisthorchis viverrini</name>
    <name type="common">Southeast Asian liver fluke</name>
    <dbReference type="NCBI Taxonomy" id="6198"/>
    <lineage>
        <taxon>Eukaryota</taxon>
        <taxon>Metazoa</taxon>
        <taxon>Spiralia</taxon>
        <taxon>Lophotrochozoa</taxon>
        <taxon>Platyhelminthes</taxon>
        <taxon>Trematoda</taxon>
        <taxon>Digenea</taxon>
        <taxon>Opisthorchiida</taxon>
        <taxon>Opisthorchiata</taxon>
        <taxon>Opisthorchiidae</taxon>
        <taxon>Opisthorchis</taxon>
    </lineage>
</organism>
<accession>A0A075ACQ3</accession>
<sequence length="230" mass="25708">MFSPSRWNFDIFKEPRGFIKLIQILFAICAFAITCDFSTNERLSLNCGNGSIIAECSFSYPFRIYENKIDVCDSKGTINLYGDFSASAQFFVFTGVIVFLYCIAISILYVFWGDVYENDGRVVKVDFVVSVAIAVFWFIASAAWADGVQQLKRYTEPRAIATQAEADREKLDVLLGPTYGGLNASLIFGFANILLWASSLWFIWKETSWAKPNDSLMEPSNVSAADGSSI</sequence>
<reference evidence="10 11" key="1">
    <citation type="submission" date="2013-11" db="EMBL/GenBank/DDBJ databases">
        <title>Opisthorchis viverrini - life in the bile duct.</title>
        <authorList>
            <person name="Young N.D."/>
            <person name="Nagarajan N."/>
            <person name="Lin S.J."/>
            <person name="Korhonen P.K."/>
            <person name="Jex A.R."/>
            <person name="Hall R.S."/>
            <person name="Safavi-Hemami H."/>
            <person name="Kaewkong W."/>
            <person name="Bertrand D."/>
            <person name="Gao S."/>
            <person name="Seet Q."/>
            <person name="Wongkham S."/>
            <person name="Teh B.T."/>
            <person name="Wongkham C."/>
            <person name="Intapan P.M."/>
            <person name="Maleewong W."/>
            <person name="Yang X."/>
            <person name="Hu M."/>
            <person name="Wang Z."/>
            <person name="Hofmann A."/>
            <person name="Sternberg P.W."/>
            <person name="Tan P."/>
            <person name="Wang J."/>
            <person name="Gasser R.B."/>
        </authorList>
    </citation>
    <scope>NUCLEOTIDE SEQUENCE [LARGE SCALE GENOMIC DNA]</scope>
</reference>
<dbReference type="Pfam" id="PF01284">
    <property type="entry name" value="MARVEL"/>
    <property type="match status" value="1"/>
</dbReference>
<dbReference type="InterPro" id="IPR001285">
    <property type="entry name" value="Synaptophysin/porin"/>
</dbReference>
<feature type="transmembrane region" description="Helical" evidence="8">
    <location>
        <begin position="125"/>
        <end position="145"/>
    </location>
</feature>
<feature type="transmembrane region" description="Helical" evidence="8">
    <location>
        <begin position="90"/>
        <end position="113"/>
    </location>
</feature>
<dbReference type="AlphaFoldDB" id="A0A075ACQ3"/>
<dbReference type="KEGG" id="ovi:T265_00418"/>
<dbReference type="GO" id="GO:0030672">
    <property type="term" value="C:synaptic vesicle membrane"/>
    <property type="evidence" value="ECO:0007669"/>
    <property type="project" value="TreeGrafter"/>
</dbReference>
<dbReference type="PRINTS" id="PR00220">
    <property type="entry name" value="SYNAPTOPHYSN"/>
</dbReference>
<evidence type="ECO:0000313" key="10">
    <source>
        <dbReference type="EMBL" id="KER33730.1"/>
    </source>
</evidence>